<feature type="domain" description="3-deoxy-D-manno-octulosonic-acid transferase N-terminal" evidence="13">
    <location>
        <begin position="45"/>
        <end position="223"/>
    </location>
</feature>
<dbReference type="EC" id="2.4.99.12" evidence="4 12"/>
<dbReference type="AlphaFoldDB" id="A0A450YIJ7"/>
<dbReference type="PANTHER" id="PTHR42755">
    <property type="entry name" value="3-DEOXY-MANNO-OCTULOSONATE CYTIDYLYLTRANSFERASE"/>
    <property type="match status" value="1"/>
</dbReference>
<dbReference type="GO" id="GO:0043842">
    <property type="term" value="F:Kdo transferase activity"/>
    <property type="evidence" value="ECO:0007669"/>
    <property type="project" value="UniProtKB-EC"/>
</dbReference>
<comment type="catalytic activity">
    <reaction evidence="9 12">
        <text>lipid IVA (E. coli) + CMP-3-deoxy-beta-D-manno-octulosonate = alpha-Kdo-(2-&gt;6)-lipid IVA (E. coli) + CMP + H(+)</text>
        <dbReference type="Rhea" id="RHEA:28066"/>
        <dbReference type="ChEBI" id="CHEBI:15378"/>
        <dbReference type="ChEBI" id="CHEBI:58603"/>
        <dbReference type="ChEBI" id="CHEBI:60364"/>
        <dbReference type="ChEBI" id="CHEBI:60377"/>
        <dbReference type="ChEBI" id="CHEBI:85987"/>
        <dbReference type="EC" id="2.4.99.12"/>
    </reaction>
</comment>
<feature type="site" description="Transition state stabilizer" evidence="11">
    <location>
        <position position="143"/>
    </location>
</feature>
<dbReference type="FunFam" id="3.40.50.11720:FF:000001">
    <property type="entry name" value="3-deoxy-D-manno-octulosonic acid transferase"/>
    <property type="match status" value="1"/>
</dbReference>
<dbReference type="Pfam" id="PF04413">
    <property type="entry name" value="Glycos_transf_N"/>
    <property type="match status" value="1"/>
</dbReference>
<evidence type="ECO:0000256" key="10">
    <source>
        <dbReference type="PIRSR" id="PIRSR639901-1"/>
    </source>
</evidence>
<evidence type="ECO:0000256" key="1">
    <source>
        <dbReference type="ARBA" id="ARBA00004388"/>
    </source>
</evidence>
<feature type="active site" description="Proton acceptor" evidence="10">
    <location>
        <position position="73"/>
    </location>
</feature>
<gene>
    <name evidence="15" type="ORF">BECKSD772E_GA0070983_10899</name>
    <name evidence="14" type="ORF">BECKSD772F_GA0070984_10919</name>
</gene>
<evidence type="ECO:0000256" key="12">
    <source>
        <dbReference type="RuleBase" id="RU365103"/>
    </source>
</evidence>
<accession>A0A450YIJ7</accession>
<dbReference type="SUPFAM" id="SSF53756">
    <property type="entry name" value="UDP-Glycosyltransferase/glycogen phosphorylase"/>
    <property type="match status" value="1"/>
</dbReference>
<evidence type="ECO:0000256" key="3">
    <source>
        <dbReference type="ARBA" id="ARBA00006380"/>
    </source>
</evidence>
<protein>
    <recommendedName>
        <fullName evidence="5 12">3-deoxy-D-manno-octulosonic acid transferase</fullName>
        <shortName evidence="12">Kdo transferase</shortName>
        <ecNumber evidence="4 12">2.4.99.12</ecNumber>
    </recommendedName>
    <alternativeName>
        <fullName evidence="8 12">Lipid IV(A) 3-deoxy-D-manno-octulosonic acid transferase</fullName>
    </alternativeName>
</protein>
<keyword evidence="12" id="KW-0472">Membrane</keyword>
<evidence type="ECO:0000313" key="14">
    <source>
        <dbReference type="EMBL" id="VFK41388.1"/>
    </source>
</evidence>
<feature type="site" description="Transition state stabilizer" evidence="11">
    <location>
        <position position="221"/>
    </location>
</feature>
<name>A0A450YIJ7_9GAMM</name>
<evidence type="ECO:0000256" key="11">
    <source>
        <dbReference type="PIRSR" id="PIRSR639901-2"/>
    </source>
</evidence>
<evidence type="ECO:0000256" key="9">
    <source>
        <dbReference type="ARBA" id="ARBA00049183"/>
    </source>
</evidence>
<dbReference type="PANTHER" id="PTHR42755:SF1">
    <property type="entry name" value="3-DEOXY-D-MANNO-OCTULOSONIC ACID TRANSFERASE, MITOCHONDRIAL-RELATED"/>
    <property type="match status" value="1"/>
</dbReference>
<dbReference type="GO" id="GO:0009244">
    <property type="term" value="P:lipopolysaccharide core region biosynthetic process"/>
    <property type="evidence" value="ECO:0007669"/>
    <property type="project" value="UniProtKB-UniRule"/>
</dbReference>
<dbReference type="FunFam" id="3.40.50.2000:FF:000032">
    <property type="entry name" value="3-deoxy-D-manno-octulosonic acid transferase"/>
    <property type="match status" value="1"/>
</dbReference>
<keyword evidence="6 12" id="KW-0808">Transferase</keyword>
<dbReference type="InterPro" id="IPR039901">
    <property type="entry name" value="Kdotransferase"/>
</dbReference>
<keyword evidence="12" id="KW-0812">Transmembrane</keyword>
<keyword evidence="12" id="KW-0448">Lipopolysaccharide biosynthesis</keyword>
<reference evidence="14" key="1">
    <citation type="submission" date="2019-02" db="EMBL/GenBank/DDBJ databases">
        <authorList>
            <person name="Gruber-Vodicka R. H."/>
            <person name="Seah K. B. B."/>
        </authorList>
    </citation>
    <scope>NUCLEOTIDE SEQUENCE</scope>
    <source>
        <strain evidence="15">BECK_S1320</strain>
        <strain evidence="14">BECK_S1321</strain>
    </source>
</reference>
<comment type="subcellular location">
    <subcellularLocation>
        <location evidence="1">Cell inner membrane</location>
        <topology evidence="1">Single-pass membrane protein</topology>
        <orientation evidence="1">Cytoplasmic side</orientation>
    </subcellularLocation>
    <subcellularLocation>
        <location evidence="12">Cell membrane</location>
    </subcellularLocation>
</comment>
<evidence type="ECO:0000256" key="7">
    <source>
        <dbReference type="ARBA" id="ARBA00022968"/>
    </source>
</evidence>
<comment type="similarity">
    <text evidence="3">Belongs to the glycosyltransferase group 1 family. Glycosyltransferase 30 subfamily.</text>
</comment>
<feature type="transmembrane region" description="Helical" evidence="12">
    <location>
        <begin position="20"/>
        <end position="38"/>
    </location>
</feature>
<dbReference type="EMBL" id="CAADFU010000089">
    <property type="protein sequence ID" value="VFK47200.1"/>
    <property type="molecule type" value="Genomic_DNA"/>
</dbReference>
<comment type="pathway">
    <text evidence="2 12">Bacterial outer membrane biogenesis; LPS core biosynthesis.</text>
</comment>
<dbReference type="EMBL" id="CAADFR010000091">
    <property type="protein sequence ID" value="VFK41388.1"/>
    <property type="molecule type" value="Genomic_DNA"/>
</dbReference>
<evidence type="ECO:0000256" key="8">
    <source>
        <dbReference type="ARBA" id="ARBA00031445"/>
    </source>
</evidence>
<comment type="function">
    <text evidence="12">Involved in lipopolysaccharide (LPS) biosynthesis. Catalyzes the transfer of 3-deoxy-D-manno-octulosonate (Kdo) residue(s) from CMP-Kdo to lipid IV(A), the tetraacyldisaccharide-1,4'-bisphosphate precursor of lipid A.</text>
</comment>
<dbReference type="NCBIfam" id="NF004388">
    <property type="entry name" value="PRK05749.1-4"/>
    <property type="match status" value="1"/>
</dbReference>
<dbReference type="Gene3D" id="3.40.50.2000">
    <property type="entry name" value="Glycogen Phosphorylase B"/>
    <property type="match status" value="1"/>
</dbReference>
<dbReference type="UniPathway" id="UPA00958"/>
<organism evidence="14">
    <name type="scientific">Candidatus Kentrum sp. SD</name>
    <dbReference type="NCBI Taxonomy" id="2126332"/>
    <lineage>
        <taxon>Bacteria</taxon>
        <taxon>Pseudomonadati</taxon>
        <taxon>Pseudomonadota</taxon>
        <taxon>Gammaproteobacteria</taxon>
        <taxon>Candidatus Kentrum</taxon>
    </lineage>
</organism>
<evidence type="ECO:0000256" key="6">
    <source>
        <dbReference type="ARBA" id="ARBA00022679"/>
    </source>
</evidence>
<keyword evidence="12" id="KW-1003">Cell membrane</keyword>
<dbReference type="GO" id="GO:0005886">
    <property type="term" value="C:plasma membrane"/>
    <property type="evidence" value="ECO:0007669"/>
    <property type="project" value="UniProtKB-SubCell"/>
</dbReference>
<keyword evidence="7" id="KW-0735">Signal-anchor</keyword>
<dbReference type="GO" id="GO:0009245">
    <property type="term" value="P:lipid A biosynthetic process"/>
    <property type="evidence" value="ECO:0007669"/>
    <property type="project" value="TreeGrafter"/>
</dbReference>
<evidence type="ECO:0000313" key="15">
    <source>
        <dbReference type="EMBL" id="VFK47200.1"/>
    </source>
</evidence>
<dbReference type="InterPro" id="IPR038107">
    <property type="entry name" value="Glycos_transf_N_sf"/>
</dbReference>
<dbReference type="Gene3D" id="3.40.50.11720">
    <property type="entry name" value="3-Deoxy-D-manno-octulosonic-acid transferase, N-terminal domain"/>
    <property type="match status" value="1"/>
</dbReference>
<evidence type="ECO:0000256" key="5">
    <source>
        <dbReference type="ARBA" id="ARBA00019077"/>
    </source>
</evidence>
<evidence type="ECO:0000256" key="4">
    <source>
        <dbReference type="ARBA" id="ARBA00012621"/>
    </source>
</evidence>
<dbReference type="InterPro" id="IPR007507">
    <property type="entry name" value="Glycos_transf_N"/>
</dbReference>
<evidence type="ECO:0000259" key="13">
    <source>
        <dbReference type="Pfam" id="PF04413"/>
    </source>
</evidence>
<evidence type="ECO:0000256" key="2">
    <source>
        <dbReference type="ARBA" id="ARBA00004713"/>
    </source>
</evidence>
<keyword evidence="12" id="KW-1133">Transmembrane helix</keyword>
<sequence length="449" mass="49724">MSWKRKSRPARDSSVTAYSTIHYAILPFILFRLLWRGIKAPGYRERWRERFGFGQFLAPGEPRVWIHAVSVGEAQASVPIARALRARYPGIHILMTTTTPTGAAHAVGALGAAVKHRYIPYDLPDCVGRFLDRVSPSLALILETELWPNILHACQARAVPVLLINARLSARSARGYGRVGRTTRGMLANISTIAAQGQGDADRFIALGADPHKVQVTGSIKFDLAPCPRAREEGQIMRQYWGRNRPVWIAASTHEGEEEKILDVFREVRKEIPDCLLILAPRHPERFSKANTLAHRRSYDTLLRSHLPKTALLPGFQPDVFIGDTMGELPLLYAASDVAFVGGSLVSVGGHNMLEPAALGIPVLFGPHVFNFLEIAHNLRECGGARQVQDSMELSSVLTTLLRDANARRVMGEKAKAFVDANRGALDTVMKLVESLMPAPWPRRFSDEK</sequence>
<proteinExistence type="inferred from homology"/>